<dbReference type="AlphaFoldDB" id="H1PTQ0"/>
<evidence type="ECO:0000313" key="1">
    <source>
        <dbReference type="EMBL" id="EHO80720.1"/>
    </source>
</evidence>
<dbReference type="PATRIC" id="fig|457404.5.peg.2309"/>
<evidence type="ECO:0000313" key="2">
    <source>
        <dbReference type="Proteomes" id="UP000003233"/>
    </source>
</evidence>
<protein>
    <submittedName>
        <fullName evidence="1">Uncharacterized protein</fullName>
    </submittedName>
</protein>
<reference evidence="1 2" key="1">
    <citation type="submission" date="2012-07" db="EMBL/GenBank/DDBJ databases">
        <title>The Genome Sequence of Fusobacterium ulcerans 12_1B.</title>
        <authorList>
            <consortium name="The Broad Institute Genome Sequencing Platform"/>
            <person name="Earl A."/>
            <person name="Ward D."/>
            <person name="Feldgarden M."/>
            <person name="Gevers D."/>
            <person name="Strauss J."/>
            <person name="Ambrose C.E."/>
            <person name="Allen-Vercoe E."/>
            <person name="Walker B."/>
            <person name="Young S.K."/>
            <person name="Zeng Q."/>
            <person name="Gargeya S."/>
            <person name="Fitzgerald M."/>
            <person name="Haas B."/>
            <person name="Abouelleil A."/>
            <person name="Alvarado L."/>
            <person name="Arachchi H.M."/>
            <person name="Berlin A.M."/>
            <person name="Chapman S.B."/>
            <person name="Goldberg J."/>
            <person name="Griggs A."/>
            <person name="Gujja S."/>
            <person name="Hansen M."/>
            <person name="Howarth C."/>
            <person name="Imamovic A."/>
            <person name="Larimer J."/>
            <person name="McCowen C."/>
            <person name="Montmayeur A."/>
            <person name="Murphy C."/>
            <person name="Neiman D."/>
            <person name="Pearson M."/>
            <person name="Priest M."/>
            <person name="Roberts A."/>
            <person name="Saif S."/>
            <person name="Shea T."/>
            <person name="Sisk P."/>
            <person name="Sykes S."/>
            <person name="Wortman J."/>
            <person name="Nusbaum C."/>
            <person name="Birren B."/>
        </authorList>
    </citation>
    <scope>NUCLEOTIDE SEQUENCE [LARGE SCALE GENOMIC DNA]</scope>
    <source>
        <strain evidence="1 2">12_1B</strain>
    </source>
</reference>
<name>H1PTQ0_9FUSO</name>
<gene>
    <name evidence="1" type="ORF">HMPREF0402_01793</name>
</gene>
<comment type="caution">
    <text evidence="1">The sequence shown here is derived from an EMBL/GenBank/DDBJ whole genome shotgun (WGS) entry which is preliminary data.</text>
</comment>
<dbReference type="EMBL" id="AGWJ02000021">
    <property type="protein sequence ID" value="EHO80720.1"/>
    <property type="molecule type" value="Genomic_DNA"/>
</dbReference>
<organism evidence="1 2">
    <name type="scientific">Fusobacterium ulcerans 12-1B</name>
    <dbReference type="NCBI Taxonomy" id="457404"/>
    <lineage>
        <taxon>Bacteria</taxon>
        <taxon>Fusobacteriati</taxon>
        <taxon>Fusobacteriota</taxon>
        <taxon>Fusobacteriia</taxon>
        <taxon>Fusobacteriales</taxon>
        <taxon>Fusobacteriaceae</taxon>
        <taxon>Fusobacterium</taxon>
    </lineage>
</organism>
<dbReference type="HOGENOM" id="CLU_2057988_0_0_0"/>
<sequence length="119" mass="13443">MSKIKLIFNNKQTTETGIFTLDDSIEKYKFINIVYAFGGDPTRLISVGSAVFNTDFLKSHYNSGLSFANTAIAENGVNVTFEHLYVKFINGTQINIEENRSTNNAVLNNNKIHKIYAWN</sequence>
<proteinExistence type="predicted"/>
<keyword evidence="2" id="KW-1185">Reference proteome</keyword>
<dbReference type="BioCyc" id="FSP457404-HMP:GTSQ-1803-MONOMER"/>
<accession>H1PTQ0</accession>
<dbReference type="Proteomes" id="UP000003233">
    <property type="component" value="Unassembled WGS sequence"/>
</dbReference>